<dbReference type="Proteomes" id="UP000735302">
    <property type="component" value="Unassembled WGS sequence"/>
</dbReference>
<dbReference type="Pfam" id="PF00801">
    <property type="entry name" value="PKD"/>
    <property type="match status" value="5"/>
</dbReference>
<keyword evidence="9" id="KW-1185">Reference proteome</keyword>
<evidence type="ECO:0000256" key="2">
    <source>
        <dbReference type="ARBA" id="ARBA00022692"/>
    </source>
</evidence>
<evidence type="ECO:0000313" key="8">
    <source>
        <dbReference type="EMBL" id="GFN82421.1"/>
    </source>
</evidence>
<feature type="domain" description="PKD" evidence="7">
    <location>
        <begin position="491"/>
        <end position="539"/>
    </location>
</feature>
<evidence type="ECO:0000256" key="5">
    <source>
        <dbReference type="ARBA" id="ARBA00023136"/>
    </source>
</evidence>
<evidence type="ECO:0000259" key="7">
    <source>
        <dbReference type="PROSITE" id="PS50093"/>
    </source>
</evidence>
<feature type="domain" description="PKD" evidence="7">
    <location>
        <begin position="387"/>
        <end position="468"/>
    </location>
</feature>
<keyword evidence="2" id="KW-0812">Transmembrane</keyword>
<dbReference type="InterPro" id="IPR035986">
    <property type="entry name" value="PKD_dom_sf"/>
</dbReference>
<dbReference type="InterPro" id="IPR013783">
    <property type="entry name" value="Ig-like_fold"/>
</dbReference>
<dbReference type="AlphaFoldDB" id="A0AAV3YJ66"/>
<dbReference type="InterPro" id="IPR022409">
    <property type="entry name" value="PKD/Chitinase_dom"/>
</dbReference>
<protein>
    <recommendedName>
        <fullName evidence="7">PKD domain-containing protein</fullName>
    </recommendedName>
</protein>
<dbReference type="InterPro" id="IPR000601">
    <property type="entry name" value="PKD_dom"/>
</dbReference>
<keyword evidence="4" id="KW-1133">Transmembrane helix</keyword>
<feature type="non-terminal residue" evidence="8">
    <location>
        <position position="1"/>
    </location>
</feature>
<keyword evidence="5" id="KW-0472">Membrane</keyword>
<feature type="domain" description="PKD" evidence="7">
    <location>
        <begin position="665"/>
        <end position="736"/>
    </location>
</feature>
<feature type="compositionally biased region" description="Basic and acidic residues" evidence="6">
    <location>
        <begin position="1063"/>
        <end position="1088"/>
    </location>
</feature>
<proteinExistence type="predicted"/>
<feature type="region of interest" description="Disordered" evidence="6">
    <location>
        <begin position="1037"/>
        <end position="1124"/>
    </location>
</feature>
<dbReference type="GO" id="GO:0006816">
    <property type="term" value="P:calcium ion transport"/>
    <property type="evidence" value="ECO:0007669"/>
    <property type="project" value="TreeGrafter"/>
</dbReference>
<dbReference type="CDD" id="cd00146">
    <property type="entry name" value="PKD"/>
    <property type="match status" value="4"/>
</dbReference>
<evidence type="ECO:0000256" key="4">
    <source>
        <dbReference type="ARBA" id="ARBA00022989"/>
    </source>
</evidence>
<accession>A0AAV3YJ66</accession>
<evidence type="ECO:0000256" key="6">
    <source>
        <dbReference type="SAM" id="MobiDB-lite"/>
    </source>
</evidence>
<evidence type="ECO:0000256" key="1">
    <source>
        <dbReference type="ARBA" id="ARBA00004141"/>
    </source>
</evidence>
<dbReference type="PANTHER" id="PTHR46730:SF4">
    <property type="entry name" value="POLYCYSTIC KIDNEY DISEASE PROTEIN 1-LIKE 1"/>
    <property type="match status" value="1"/>
</dbReference>
<dbReference type="GO" id="GO:0005886">
    <property type="term" value="C:plasma membrane"/>
    <property type="evidence" value="ECO:0007669"/>
    <property type="project" value="TreeGrafter"/>
</dbReference>
<dbReference type="PROSITE" id="PS50093">
    <property type="entry name" value="PKD"/>
    <property type="match status" value="4"/>
</dbReference>
<organism evidence="8 9">
    <name type="scientific">Plakobranchus ocellatus</name>
    <dbReference type="NCBI Taxonomy" id="259542"/>
    <lineage>
        <taxon>Eukaryota</taxon>
        <taxon>Metazoa</taxon>
        <taxon>Spiralia</taxon>
        <taxon>Lophotrochozoa</taxon>
        <taxon>Mollusca</taxon>
        <taxon>Gastropoda</taxon>
        <taxon>Heterobranchia</taxon>
        <taxon>Euthyneura</taxon>
        <taxon>Panpulmonata</taxon>
        <taxon>Sacoglossa</taxon>
        <taxon>Placobranchoidea</taxon>
        <taxon>Plakobranchidae</taxon>
        <taxon>Plakobranchus</taxon>
    </lineage>
</organism>
<gene>
    <name evidence="8" type="ORF">PoB_000892700</name>
</gene>
<dbReference type="GO" id="GO:0005261">
    <property type="term" value="F:monoatomic cation channel activity"/>
    <property type="evidence" value="ECO:0007669"/>
    <property type="project" value="TreeGrafter"/>
</dbReference>
<dbReference type="PANTHER" id="PTHR46730">
    <property type="entry name" value="POLYCYSTIN-1"/>
    <property type="match status" value="1"/>
</dbReference>
<comment type="subcellular location">
    <subcellularLocation>
        <location evidence="1">Membrane</location>
        <topology evidence="1">Multi-pass membrane protein</topology>
    </subcellularLocation>
</comment>
<keyword evidence="3" id="KW-0677">Repeat</keyword>
<dbReference type="SUPFAM" id="SSF49299">
    <property type="entry name" value="PKD domain"/>
    <property type="match status" value="5"/>
</dbReference>
<evidence type="ECO:0000313" key="9">
    <source>
        <dbReference type="Proteomes" id="UP000735302"/>
    </source>
</evidence>
<comment type="caution">
    <text evidence="8">The sequence shown here is derived from an EMBL/GenBank/DDBJ whole genome shotgun (WGS) entry which is preliminary data.</text>
</comment>
<feature type="domain" description="PKD" evidence="7">
    <location>
        <begin position="289"/>
        <end position="335"/>
    </location>
</feature>
<evidence type="ECO:0000256" key="3">
    <source>
        <dbReference type="ARBA" id="ARBA00022737"/>
    </source>
</evidence>
<sequence>SNCTWKRHFDVPGVLAVVVSLYGRGLDTREGILRSALVVEEPIKRLRILGPSDVAIACDHDWKAVVEKGSHILYQWSLDEVSQNASVSNTFSQRFPSVGRHVLRVTAFNDLGSVKTSITFSVTRPNFLPSFYQNVTLSVGLTLLGEPTVISVLVKGEKHFNISCDFGDGQTGFFSSTDLKNVSSHTSSSSSPSSQLSLPLTSESKVFSLREVRRHRNGISSIAYQVDIRHTFQTAGRFNVSVAVSNGLSEIFKSRQAVVEPFIGDIKLFTNSSNVISIDDELVVSAEVGSGKNLQFAWNFSDNISPNVVSDGNTSRATHIFNVPKTYRVSLTVSNHLQPFGVNVSLPKPITVVTPVSSVSFKHIRSTEYKGSDWSAPLSIETMKTSEVTFEAWSYGSSVNFTFEFGDGGEPVNVEGREHPVNFKPMIAAVKHNYTQVGVFKVRLTASNALGNVSDEHTFTVQTPPSGLRVVVSNACLKVGQMLLMNASIDAGTDVRYNWTLGDQTELIDAGTHAKHRYLELGYKNITVTAYNLVDREATFRIVYVVEEILDVTLASDTQVAVEGEPIQYLASVHPPSASHSTVYSWTFSYRKHESHYTRHPKHSESTTITGRHFVRVEAKNCLGSVESDPVSVQIEARIERLEIEILEKGSTSETVGMKASFYLGTSIVFTWDFGDGSPLLVTKSTKGKSVGNSDNGANKYSERVWHNYTQVGEYTVTLVANNSVSRQVATKKFFILSEPCHAPIISIASTSGQMIQNKIEISDSEFIDIETKVTISCSNFSGLQYRWEILDKRTSQPVDYAFPLAADAKLKKYFEFPDLSLPPGALGVNQYLIRLRVQTTGTEIPVYSQKQRDLIVSPSFPVSHIYGGVYRMAGQRGIISLDGRRSGFHYGASSPVSYAWSCEPPDSPSIPCFNQNASGLELNHSQLHIPVEWFSSVVRTYNFSLRVSGVSMRSDKARGHRRGKKMGEDAAFSSQVISIKPETDVVDVFLECLQCFENMVNSHSKISVRAFTPLWPLDKSLTFTWKVSYLAGEEGVTGGVRHSPRASVGPKDSSQRQSIVGEPEKGDHKYPVAERPSETSVTADKDPPLASPLHNMYNLNEGTPGKSRVREVGGTGGKGKLTQDISGQEPFKCTSHFGQDYRMASHQCSKEGWGTCMLT</sequence>
<dbReference type="Pfam" id="PF02010">
    <property type="entry name" value="REJ"/>
    <property type="match status" value="1"/>
</dbReference>
<name>A0AAV3YJ66_9GAST</name>
<dbReference type="InterPro" id="IPR002859">
    <property type="entry name" value="PKD/REJ-like"/>
</dbReference>
<dbReference type="SMART" id="SM00089">
    <property type="entry name" value="PKD"/>
    <property type="match status" value="6"/>
</dbReference>
<dbReference type="EMBL" id="BLXT01000981">
    <property type="protein sequence ID" value="GFN82421.1"/>
    <property type="molecule type" value="Genomic_DNA"/>
</dbReference>
<dbReference type="Gene3D" id="2.60.40.10">
    <property type="entry name" value="Immunoglobulins"/>
    <property type="match status" value="3"/>
</dbReference>
<reference evidence="8 9" key="1">
    <citation type="journal article" date="2021" name="Elife">
        <title>Chloroplast acquisition without the gene transfer in kleptoplastic sea slugs, Plakobranchus ocellatus.</title>
        <authorList>
            <person name="Maeda T."/>
            <person name="Takahashi S."/>
            <person name="Yoshida T."/>
            <person name="Shimamura S."/>
            <person name="Takaki Y."/>
            <person name="Nagai Y."/>
            <person name="Toyoda A."/>
            <person name="Suzuki Y."/>
            <person name="Arimoto A."/>
            <person name="Ishii H."/>
            <person name="Satoh N."/>
            <person name="Nishiyama T."/>
            <person name="Hasebe M."/>
            <person name="Maruyama T."/>
            <person name="Minagawa J."/>
            <person name="Obokata J."/>
            <person name="Shigenobu S."/>
        </authorList>
    </citation>
    <scope>NUCLEOTIDE SEQUENCE [LARGE SCALE GENOMIC DNA]</scope>
</reference>